<dbReference type="InterPro" id="IPR038704">
    <property type="entry name" value="YEAST_sf"/>
</dbReference>
<protein>
    <recommendedName>
        <fullName evidence="6">YEATS domain-containing protein</fullName>
    </recommendedName>
</protein>
<dbReference type="InterPro" id="IPR005033">
    <property type="entry name" value="YEATS"/>
</dbReference>
<dbReference type="InterPro" id="IPR055129">
    <property type="entry name" value="YEATS_dom"/>
</dbReference>
<dbReference type="Pfam" id="PF03366">
    <property type="entry name" value="YEATS"/>
    <property type="match status" value="1"/>
</dbReference>
<evidence type="ECO:0000313" key="7">
    <source>
        <dbReference type="EMBL" id="KAL3116143.1"/>
    </source>
</evidence>
<proteinExistence type="predicted"/>
<sequence>MISIGATPAPIGRSGGVVYTERVKNKRVIKPIVYGNKAILLQQKNKDNHTHRWTLWVRAYDQEEDLGLYIRKVQFRLHESYPNSVRIVEKPPFEITETGWGEFDAQIKMYFVDVNEKPVTAFHYIRLHQPLVTLKNGTTMVLKEHYDEIVFNEPTEPMYAALMNFHSYKKSPSFEHARHQLKELLDSQNKEIIGEIEDLKRSLKDACDLLQKYRQEKAEDAKEQQQNEAQRTVNS</sequence>
<reference evidence="7 8" key="1">
    <citation type="submission" date="2024-10" db="EMBL/GenBank/DDBJ databases">
        <authorList>
            <person name="Kim D."/>
        </authorList>
    </citation>
    <scope>NUCLEOTIDE SEQUENCE [LARGE SCALE GENOMIC DNA]</scope>
    <source>
        <strain evidence="7">BH-2024</strain>
    </source>
</reference>
<keyword evidence="5" id="KW-0175">Coiled coil</keyword>
<feature type="domain" description="YEATS" evidence="6">
    <location>
        <begin position="22"/>
        <end position="165"/>
    </location>
</feature>
<evidence type="ECO:0000256" key="1">
    <source>
        <dbReference type="ARBA" id="ARBA00023015"/>
    </source>
</evidence>
<dbReference type="EMBL" id="JBICBT010000362">
    <property type="protein sequence ID" value="KAL3116143.1"/>
    <property type="molecule type" value="Genomic_DNA"/>
</dbReference>
<accession>A0ABD2LLZ5</accession>
<evidence type="ECO:0000256" key="5">
    <source>
        <dbReference type="SAM" id="Coils"/>
    </source>
</evidence>
<dbReference type="Proteomes" id="UP001620626">
    <property type="component" value="Unassembled WGS sequence"/>
</dbReference>
<dbReference type="PANTHER" id="PTHR47573:SF1">
    <property type="entry name" value="PROTEIN AF-9 HOMOLOG"/>
    <property type="match status" value="1"/>
</dbReference>
<keyword evidence="2" id="KW-0804">Transcription</keyword>
<gene>
    <name evidence="7" type="ORF">niasHT_007443</name>
</gene>
<keyword evidence="3 4" id="KW-0539">Nucleus</keyword>
<evidence type="ECO:0000256" key="4">
    <source>
        <dbReference type="PROSITE-ProRule" id="PRU00376"/>
    </source>
</evidence>
<dbReference type="PROSITE" id="PS51037">
    <property type="entry name" value="YEATS"/>
    <property type="match status" value="1"/>
</dbReference>
<organism evidence="7 8">
    <name type="scientific">Heterodera trifolii</name>
    <dbReference type="NCBI Taxonomy" id="157864"/>
    <lineage>
        <taxon>Eukaryota</taxon>
        <taxon>Metazoa</taxon>
        <taxon>Ecdysozoa</taxon>
        <taxon>Nematoda</taxon>
        <taxon>Chromadorea</taxon>
        <taxon>Rhabditida</taxon>
        <taxon>Tylenchina</taxon>
        <taxon>Tylenchomorpha</taxon>
        <taxon>Tylenchoidea</taxon>
        <taxon>Heteroderidae</taxon>
        <taxon>Heteroderinae</taxon>
        <taxon>Heterodera</taxon>
    </lineage>
</organism>
<evidence type="ECO:0000256" key="2">
    <source>
        <dbReference type="ARBA" id="ARBA00023163"/>
    </source>
</evidence>
<evidence type="ECO:0000313" key="8">
    <source>
        <dbReference type="Proteomes" id="UP001620626"/>
    </source>
</evidence>
<dbReference type="AlphaFoldDB" id="A0ABD2LLZ5"/>
<keyword evidence="8" id="KW-1185">Reference proteome</keyword>
<comment type="caution">
    <text evidence="7">The sequence shown here is derived from an EMBL/GenBank/DDBJ whole genome shotgun (WGS) entry which is preliminary data.</text>
</comment>
<dbReference type="GO" id="GO:0005634">
    <property type="term" value="C:nucleus"/>
    <property type="evidence" value="ECO:0007669"/>
    <property type="project" value="UniProtKB-SubCell"/>
</dbReference>
<dbReference type="PANTHER" id="PTHR47573">
    <property type="entry name" value="PROTEIN AF-9 HOMOLOG"/>
    <property type="match status" value="1"/>
</dbReference>
<comment type="subcellular location">
    <subcellularLocation>
        <location evidence="4">Nucleus</location>
    </subcellularLocation>
</comment>
<dbReference type="Gene3D" id="2.60.40.1970">
    <property type="entry name" value="YEATS domain"/>
    <property type="match status" value="1"/>
</dbReference>
<keyword evidence="1" id="KW-0805">Transcription regulation</keyword>
<evidence type="ECO:0000256" key="3">
    <source>
        <dbReference type="ARBA" id="ARBA00023242"/>
    </source>
</evidence>
<evidence type="ECO:0000259" key="6">
    <source>
        <dbReference type="PROSITE" id="PS51037"/>
    </source>
</evidence>
<name>A0ABD2LLZ5_9BILA</name>
<feature type="coiled-coil region" evidence="5">
    <location>
        <begin position="182"/>
        <end position="235"/>
    </location>
</feature>